<feature type="region of interest" description="Disordered" evidence="1">
    <location>
        <begin position="1"/>
        <end position="50"/>
    </location>
</feature>
<accession>A0A1V3XIW5</accession>
<dbReference type="AlphaFoldDB" id="A0A1V3XIW5"/>
<organism evidence="2 3">
    <name type="scientific">Mycobacterium kansasii</name>
    <dbReference type="NCBI Taxonomy" id="1768"/>
    <lineage>
        <taxon>Bacteria</taxon>
        <taxon>Bacillati</taxon>
        <taxon>Actinomycetota</taxon>
        <taxon>Actinomycetes</taxon>
        <taxon>Mycobacteriales</taxon>
        <taxon>Mycobacteriaceae</taxon>
        <taxon>Mycobacterium</taxon>
    </lineage>
</organism>
<comment type="caution">
    <text evidence="2">The sequence shown here is derived from an EMBL/GenBank/DDBJ whole genome shotgun (WGS) entry which is preliminary data.</text>
</comment>
<evidence type="ECO:0000256" key="1">
    <source>
        <dbReference type="SAM" id="MobiDB-lite"/>
    </source>
</evidence>
<evidence type="ECO:0000313" key="3">
    <source>
        <dbReference type="Proteomes" id="UP000189229"/>
    </source>
</evidence>
<evidence type="ECO:0000313" key="2">
    <source>
        <dbReference type="EMBL" id="OOK79147.1"/>
    </source>
</evidence>
<sequence>MLLAQVGGDSDPRPRLPQKRATSGSFIQQYTRSRSRLGMSRRNQNSPENR</sequence>
<dbReference type="EMBL" id="MVBM01000002">
    <property type="protein sequence ID" value="OOK79147.1"/>
    <property type="molecule type" value="Genomic_DNA"/>
</dbReference>
<name>A0A1V3XIW5_MYCKA</name>
<protein>
    <submittedName>
        <fullName evidence="2">Uncharacterized protein</fullName>
    </submittedName>
</protein>
<reference evidence="2 3" key="1">
    <citation type="submission" date="2017-02" db="EMBL/GenBank/DDBJ databases">
        <title>Complete genome sequences of Mycobacterium kansasii strains isolated from rhesus macaques.</title>
        <authorList>
            <person name="Panda A."/>
            <person name="Nagaraj S."/>
            <person name="Zhao X."/>
            <person name="Tettelin H."/>
            <person name="Detolla L.J."/>
        </authorList>
    </citation>
    <scope>NUCLEOTIDE SEQUENCE [LARGE SCALE GENOMIC DNA]</scope>
    <source>
        <strain evidence="2 3">11-3813</strain>
    </source>
</reference>
<feature type="compositionally biased region" description="Polar residues" evidence="1">
    <location>
        <begin position="20"/>
        <end position="32"/>
    </location>
</feature>
<gene>
    <name evidence="2" type="ORF">BZL30_1658</name>
</gene>
<proteinExistence type="predicted"/>
<dbReference type="Proteomes" id="UP000189229">
    <property type="component" value="Unassembled WGS sequence"/>
</dbReference>
<feature type="compositionally biased region" description="Polar residues" evidence="1">
    <location>
        <begin position="41"/>
        <end position="50"/>
    </location>
</feature>